<proteinExistence type="predicted"/>
<name>A0ABU4TYZ1_9PSEU</name>
<comment type="caution">
    <text evidence="2">The sequence shown here is derived from an EMBL/GenBank/DDBJ whole genome shotgun (WGS) entry which is preliminary data.</text>
</comment>
<keyword evidence="3" id="KW-1185">Reference proteome</keyword>
<feature type="compositionally biased region" description="Polar residues" evidence="1">
    <location>
        <begin position="1"/>
        <end position="10"/>
    </location>
</feature>
<evidence type="ECO:0000313" key="2">
    <source>
        <dbReference type="EMBL" id="MDX8053539.1"/>
    </source>
</evidence>
<feature type="region of interest" description="Disordered" evidence="1">
    <location>
        <begin position="1"/>
        <end position="22"/>
    </location>
</feature>
<accession>A0ABU4TYZ1</accession>
<evidence type="ECO:0000313" key="3">
    <source>
        <dbReference type="Proteomes" id="UP001271792"/>
    </source>
</evidence>
<reference evidence="2 3" key="2">
    <citation type="submission" date="2023-11" db="EMBL/GenBank/DDBJ databases">
        <authorList>
            <person name="Lara A.C."/>
            <person name="Chronakova A."/>
        </authorList>
    </citation>
    <scope>NUCLEOTIDE SEQUENCE [LARGE SCALE GENOMIC DNA]</scope>
    <source>
        <strain evidence="2 3">BCCO 10_0798</strain>
    </source>
</reference>
<sequence length="69" mass="7259">MTASTSSDTSGQRREPTTSTAADAMCGDLTVTFDIRYIDGPAGDRLAAAQAKAIYALLKWMAAGQAHHD</sequence>
<gene>
    <name evidence="2" type="ORF">SK571_29560</name>
</gene>
<organism evidence="2 3">
    <name type="scientific">Lentzea kristufekii</name>
    <dbReference type="NCBI Taxonomy" id="3095430"/>
    <lineage>
        <taxon>Bacteria</taxon>
        <taxon>Bacillati</taxon>
        <taxon>Actinomycetota</taxon>
        <taxon>Actinomycetes</taxon>
        <taxon>Pseudonocardiales</taxon>
        <taxon>Pseudonocardiaceae</taxon>
        <taxon>Lentzea</taxon>
    </lineage>
</organism>
<dbReference type="EMBL" id="JAXAVV010000016">
    <property type="protein sequence ID" value="MDX8053539.1"/>
    <property type="molecule type" value="Genomic_DNA"/>
</dbReference>
<evidence type="ECO:0000256" key="1">
    <source>
        <dbReference type="SAM" id="MobiDB-lite"/>
    </source>
</evidence>
<reference evidence="2 3" key="1">
    <citation type="submission" date="2023-11" db="EMBL/GenBank/DDBJ databases">
        <title>Lentzea sokolovensis, sp. nov., Lentzea kristufkii, sp. nov., and Lentzea miocenensis, sp. nov., rare actinobacteria from Sokolov Coal Basin, Miocene lacustrine sediment, Czech Republic.</title>
        <authorList>
            <person name="Lara A."/>
            <person name="Kotroba L."/>
            <person name="Nouioui I."/>
            <person name="Neumann-Schaal M."/>
            <person name="Mast Y."/>
            <person name="Chronakova A."/>
        </authorList>
    </citation>
    <scope>NUCLEOTIDE SEQUENCE [LARGE SCALE GENOMIC DNA]</scope>
    <source>
        <strain evidence="2 3">BCCO 10_0798</strain>
    </source>
</reference>
<protein>
    <submittedName>
        <fullName evidence="2">Uncharacterized protein</fullName>
    </submittedName>
</protein>
<dbReference type="RefSeq" id="WP_319987354.1">
    <property type="nucleotide sequence ID" value="NZ_JAXAVV010000016.1"/>
</dbReference>
<dbReference type="Proteomes" id="UP001271792">
    <property type="component" value="Unassembled WGS sequence"/>
</dbReference>